<evidence type="ECO:0000313" key="2">
    <source>
        <dbReference type="EMBL" id="GAA3719522.1"/>
    </source>
</evidence>
<evidence type="ECO:0000256" key="1">
    <source>
        <dbReference type="SAM" id="MobiDB-lite"/>
    </source>
</evidence>
<keyword evidence="3" id="KW-1185">Reference proteome</keyword>
<organism evidence="2 3">
    <name type="scientific">Streptomyces tremellae</name>
    <dbReference type="NCBI Taxonomy" id="1124239"/>
    <lineage>
        <taxon>Bacteria</taxon>
        <taxon>Bacillati</taxon>
        <taxon>Actinomycetota</taxon>
        <taxon>Actinomycetes</taxon>
        <taxon>Kitasatosporales</taxon>
        <taxon>Streptomycetaceae</taxon>
        <taxon>Streptomyces</taxon>
    </lineage>
</organism>
<feature type="region of interest" description="Disordered" evidence="1">
    <location>
        <begin position="13"/>
        <end position="83"/>
    </location>
</feature>
<dbReference type="Pfam" id="PF19690">
    <property type="entry name" value="DUF6191"/>
    <property type="match status" value="1"/>
</dbReference>
<feature type="compositionally biased region" description="Polar residues" evidence="1">
    <location>
        <begin position="69"/>
        <end position="83"/>
    </location>
</feature>
<accession>A0ABP7ENK2</accession>
<reference evidence="3" key="1">
    <citation type="journal article" date="2019" name="Int. J. Syst. Evol. Microbiol.">
        <title>The Global Catalogue of Microorganisms (GCM) 10K type strain sequencing project: providing services to taxonomists for standard genome sequencing and annotation.</title>
        <authorList>
            <consortium name="The Broad Institute Genomics Platform"/>
            <consortium name="The Broad Institute Genome Sequencing Center for Infectious Disease"/>
            <person name="Wu L."/>
            <person name="Ma J."/>
        </authorList>
    </citation>
    <scope>NUCLEOTIDE SEQUENCE [LARGE SCALE GENOMIC DNA]</scope>
    <source>
        <strain evidence="3">JCM 30846</strain>
    </source>
</reference>
<evidence type="ECO:0000313" key="3">
    <source>
        <dbReference type="Proteomes" id="UP001499884"/>
    </source>
</evidence>
<dbReference type="InterPro" id="IPR045684">
    <property type="entry name" value="DUF6191"/>
</dbReference>
<feature type="compositionally biased region" description="Basic and acidic residues" evidence="1">
    <location>
        <begin position="15"/>
        <end position="30"/>
    </location>
</feature>
<name>A0ABP7ENK2_9ACTN</name>
<proteinExistence type="predicted"/>
<sequence length="83" mass="8863">MFNMIEDLFAPGRKHTAEEQKRLELSRVDVDGSDPGRGPIDLASGKVTIRRPESDPAAPDARPDRAQTHDQAQGPGTSAGTPA</sequence>
<dbReference type="Proteomes" id="UP001499884">
    <property type="component" value="Unassembled WGS sequence"/>
</dbReference>
<dbReference type="EMBL" id="BAABEP010000007">
    <property type="protein sequence ID" value="GAA3719522.1"/>
    <property type="molecule type" value="Genomic_DNA"/>
</dbReference>
<gene>
    <name evidence="2" type="ORF">GCM10023082_16200</name>
</gene>
<comment type="caution">
    <text evidence="2">The sequence shown here is derived from an EMBL/GenBank/DDBJ whole genome shotgun (WGS) entry which is preliminary data.</text>
</comment>
<protein>
    <submittedName>
        <fullName evidence="2">DUF6191 domain-containing protein</fullName>
    </submittedName>
</protein>